<sequence>SSDNNTIPDISSSSLENSTFTSNQQFSNKKYTIDRYCLCPLNNPEVKAFFKFFYPLVKLPSQKDLKAAQKDTNDVTLVYNSWKNIKKESIFGSILITSMGKVLIWNAEDISDECTRTCAALKNLATKIEEGNDEDLNDFPEILLTYISNNE</sequence>
<evidence type="ECO:0000313" key="1">
    <source>
        <dbReference type="EMBL" id="CAG8771424.1"/>
    </source>
</evidence>
<dbReference type="OrthoDB" id="2443813at2759"/>
<feature type="non-terminal residue" evidence="1">
    <location>
        <position position="151"/>
    </location>
</feature>
<dbReference type="Proteomes" id="UP000789759">
    <property type="component" value="Unassembled WGS sequence"/>
</dbReference>
<proteinExistence type="predicted"/>
<reference evidence="1" key="1">
    <citation type="submission" date="2021-06" db="EMBL/GenBank/DDBJ databases">
        <authorList>
            <person name="Kallberg Y."/>
            <person name="Tangrot J."/>
            <person name="Rosling A."/>
        </authorList>
    </citation>
    <scope>NUCLEOTIDE SEQUENCE</scope>
    <source>
        <strain evidence="1">FL966</strain>
    </source>
</reference>
<comment type="caution">
    <text evidence="1">The sequence shown here is derived from an EMBL/GenBank/DDBJ whole genome shotgun (WGS) entry which is preliminary data.</text>
</comment>
<dbReference type="AlphaFoldDB" id="A0A9N9NY93"/>
<protein>
    <submittedName>
        <fullName evidence="1">15054_t:CDS:1</fullName>
    </submittedName>
</protein>
<keyword evidence="2" id="KW-1185">Reference proteome</keyword>
<evidence type="ECO:0000313" key="2">
    <source>
        <dbReference type="Proteomes" id="UP000789759"/>
    </source>
</evidence>
<gene>
    <name evidence="1" type="ORF">CPELLU_LOCUS15901</name>
</gene>
<dbReference type="EMBL" id="CAJVQA010021967">
    <property type="protein sequence ID" value="CAG8771424.1"/>
    <property type="molecule type" value="Genomic_DNA"/>
</dbReference>
<accession>A0A9N9NY93</accession>
<name>A0A9N9NY93_9GLOM</name>
<organism evidence="1 2">
    <name type="scientific">Cetraspora pellucida</name>
    <dbReference type="NCBI Taxonomy" id="1433469"/>
    <lineage>
        <taxon>Eukaryota</taxon>
        <taxon>Fungi</taxon>
        <taxon>Fungi incertae sedis</taxon>
        <taxon>Mucoromycota</taxon>
        <taxon>Glomeromycotina</taxon>
        <taxon>Glomeromycetes</taxon>
        <taxon>Diversisporales</taxon>
        <taxon>Gigasporaceae</taxon>
        <taxon>Cetraspora</taxon>
    </lineage>
</organism>